<feature type="region of interest" description="Disordered" evidence="3">
    <location>
        <begin position="812"/>
        <end position="835"/>
    </location>
</feature>
<dbReference type="SUPFAM" id="SSF47336">
    <property type="entry name" value="ACP-like"/>
    <property type="match status" value="1"/>
</dbReference>
<keyword evidence="4" id="KW-0812">Transmembrane</keyword>
<comment type="caution">
    <text evidence="6">The sequence shown here is derived from an EMBL/GenBank/DDBJ whole genome shotgun (WGS) entry which is preliminary data.</text>
</comment>
<feature type="transmembrane region" description="Helical" evidence="4">
    <location>
        <begin position="898"/>
        <end position="922"/>
    </location>
</feature>
<feature type="transmembrane region" description="Helical" evidence="4">
    <location>
        <begin position="703"/>
        <end position="726"/>
    </location>
</feature>
<evidence type="ECO:0000256" key="1">
    <source>
        <dbReference type="ARBA" id="ARBA00022450"/>
    </source>
</evidence>
<dbReference type="NCBIfam" id="TIGR02353">
    <property type="entry name" value="NRPS_term_dom"/>
    <property type="match status" value="1"/>
</dbReference>
<keyword evidence="4" id="KW-1133">Transmembrane helix</keyword>
<dbReference type="PROSITE" id="PS00455">
    <property type="entry name" value="AMP_BINDING"/>
    <property type="match status" value="1"/>
</dbReference>
<keyword evidence="1" id="KW-0596">Phosphopantetheine</keyword>
<dbReference type="NCBIfam" id="TIGR01733">
    <property type="entry name" value="AA-adenyl-dom"/>
    <property type="match status" value="1"/>
</dbReference>
<feature type="region of interest" description="Disordered" evidence="3">
    <location>
        <begin position="1374"/>
        <end position="1576"/>
    </location>
</feature>
<dbReference type="PANTHER" id="PTHR45527:SF1">
    <property type="entry name" value="FATTY ACID SYNTHASE"/>
    <property type="match status" value="1"/>
</dbReference>
<feature type="domain" description="Carrier" evidence="5">
    <location>
        <begin position="512"/>
        <end position="589"/>
    </location>
</feature>
<feature type="transmembrane region" description="Helical" evidence="4">
    <location>
        <begin position="625"/>
        <end position="647"/>
    </location>
</feature>
<dbReference type="InterPro" id="IPR001451">
    <property type="entry name" value="Hexapep"/>
</dbReference>
<evidence type="ECO:0000259" key="5">
    <source>
        <dbReference type="PROSITE" id="PS50075"/>
    </source>
</evidence>
<proteinExistence type="predicted"/>
<dbReference type="InterPro" id="IPR045851">
    <property type="entry name" value="AMP-bd_C_sf"/>
</dbReference>
<dbReference type="Gene3D" id="3.40.50.12780">
    <property type="entry name" value="N-terminal domain of ligase-like"/>
    <property type="match status" value="1"/>
</dbReference>
<dbReference type="PROSITE" id="PS50075">
    <property type="entry name" value="CARRIER"/>
    <property type="match status" value="1"/>
</dbReference>
<dbReference type="InterPro" id="IPR000873">
    <property type="entry name" value="AMP-dep_synth/lig_dom"/>
</dbReference>
<dbReference type="InterPro" id="IPR012728">
    <property type="entry name" value="Pls/PosA_C"/>
</dbReference>
<dbReference type="InterPro" id="IPR020806">
    <property type="entry name" value="PKS_PP-bd"/>
</dbReference>
<feature type="transmembrane region" description="Helical" evidence="4">
    <location>
        <begin position="1144"/>
        <end position="1168"/>
    </location>
</feature>
<dbReference type="Pfam" id="PF00550">
    <property type="entry name" value="PP-binding"/>
    <property type="match status" value="1"/>
</dbReference>
<dbReference type="SMART" id="SM00823">
    <property type="entry name" value="PKS_PP"/>
    <property type="match status" value="1"/>
</dbReference>
<dbReference type="Pfam" id="PF14602">
    <property type="entry name" value="Hexapep_2"/>
    <property type="match status" value="2"/>
</dbReference>
<dbReference type="InterPro" id="IPR010071">
    <property type="entry name" value="AA_adenyl_dom"/>
</dbReference>
<dbReference type="Gene3D" id="2.160.10.10">
    <property type="entry name" value="Hexapeptide repeat proteins"/>
    <property type="match status" value="3"/>
</dbReference>
<dbReference type="InterPro" id="IPR029058">
    <property type="entry name" value="AB_hydrolase_fold"/>
</dbReference>
<feature type="transmembrane region" description="Helical" evidence="4">
    <location>
        <begin position="851"/>
        <end position="878"/>
    </location>
</feature>
<evidence type="ECO:0000313" key="7">
    <source>
        <dbReference type="Proteomes" id="UP001296706"/>
    </source>
</evidence>
<feature type="transmembrane region" description="Helical" evidence="4">
    <location>
        <begin position="659"/>
        <end position="683"/>
    </location>
</feature>
<dbReference type="CDD" id="cd05930">
    <property type="entry name" value="A_NRPS"/>
    <property type="match status" value="1"/>
</dbReference>
<dbReference type="SUPFAM" id="SSF56801">
    <property type="entry name" value="Acetyl-CoA synthetase-like"/>
    <property type="match status" value="1"/>
</dbReference>
<keyword evidence="2" id="KW-0597">Phosphoprotein</keyword>
<dbReference type="Pfam" id="PF13193">
    <property type="entry name" value="AMP-binding_C"/>
    <property type="match status" value="1"/>
</dbReference>
<feature type="compositionally biased region" description="Basic and acidic residues" evidence="3">
    <location>
        <begin position="1514"/>
        <end position="1527"/>
    </location>
</feature>
<dbReference type="InterPro" id="IPR042099">
    <property type="entry name" value="ANL_N_sf"/>
</dbReference>
<protein>
    <submittedName>
        <fullName evidence="6">Amino acid adenylation domain-containing protein</fullName>
    </submittedName>
</protein>
<dbReference type="EMBL" id="JAAXKY010000145">
    <property type="protein sequence ID" value="NMH81382.1"/>
    <property type="molecule type" value="Genomic_DNA"/>
</dbReference>
<feature type="compositionally biased region" description="Low complexity" evidence="3">
    <location>
        <begin position="1473"/>
        <end position="1494"/>
    </location>
</feature>
<dbReference type="PANTHER" id="PTHR45527">
    <property type="entry name" value="NONRIBOSOMAL PEPTIDE SYNTHETASE"/>
    <property type="match status" value="1"/>
</dbReference>
<dbReference type="InterPro" id="IPR011004">
    <property type="entry name" value="Trimer_LpxA-like_sf"/>
</dbReference>
<dbReference type="InterPro" id="IPR009081">
    <property type="entry name" value="PP-bd_ACP"/>
</dbReference>
<sequence>MEHLFQDRCDRLSADGHADHLAVDAMEETLTYRQLDGRANQLARYLLSRGVGSGHRVALLFDRAVPAYVAVLGVLKSGAAYVPLDVAFPRDRLSYILADAGVSTVLTFEHLRPHVEDTTAELVCVDASAPDIDAHDAGRLPVEPNFVDGPAYIIYTSGSTGRPKGVAISHSSICNFVRVAAMVYGYRPDDRVYQGLTMAFDFSVEEIWVPWLVGATLVPKPSGSSLLGVDLHEFLVDRRVTAMCCVPTLLATIDDELPALRFLLVSGEACPHDLIVRWSRPGRRFLNVYGPTEATVTATWTVVDPDRPVTIGVPLPTYATVILDPEDPGRALGRGEVGEIGIAGIGLAIGYVNREDLTEERFVPDFLAIPHNPSGRIYRTGDLGRVNADGEMEYLGRIDLQVKIRGYRIELTEIESVLLEVPGIAQAVVETYEPVPGTVELAGYYTVRRDTAEVDPVEVHAVLRDRLPAYMVPAYLQPLDFIPMTTSDKADRKNLPLPTMRLGGGRTGDFVPPTCATEAVLAGIMARSLGVQRVSIDSHFFDELGANSVLMAQFSGRVRKETDLPPVSIKDVYLNPTVRGLAHVLDAGVADAKDTAPDITTPTMTPALPPVGSTPRYVLCGALQLLLSLATLAGAGVLLTAGLGWVLEGAGDAVLSVFGRALVFCTVAFVLSFLVPVAAKWLLVGRWRPQEFPIWSLRYVRFWFVKTLIRVNPMVLFAGSPLYLMYLRALGARVGRGVAVFSRKVPACPDLLTIGDGTVIRNEVAFSGYRAVAGHIEIGRIDLGRDVVVGDASVLDVDTAMGDGAQLGHASSLQSGQAVPAGQRRHGSPAEPTTTDYRLVEPRRCGSLRRFVYSTVQVVNLLVLFGPLLITLIVWLFTRVPGPAEVLGPGHSLAEGTLYGDAMLISTLVLLAVLLLGLAVVLTVPRLLALATPPDVVVPLYGARYWASRVVRRMTNTPFTRLLGDSAFVTHFLSVLGYDLSRVEQTGSNFGLILRHETPYLTSVGTGSMISDGLMVANIELSGSSFRLRRVSIGERNFLGNHVTVPTGSRVGDNCLVATRAMVPIEGAVRHDVGLLGSPPFEIPRSVQRDGTFDHLRNPEELSRRLAAKTRHNTVSIVLHLLVMWFLLTCTVLAALAAADLYRVLGAAVLPATVVLVLLLVGGTLVFAERAATGFRAMEPRFCSIYQPYFWRHERFWKLTTTSFFDIVNGTPMKGPVWRLLGLRVGRRLFDDGSSIPEKSLVTIGDDCTLNAGSALWCHTLEDGTFKSDRIRVGDRCTLGVTAFVLYGTTLGDGSELHADSFLMKGEEVPPSAHYRGNPARETRESTPGHRPRPARAAASETTAMLMAAAPMAMAGVVSVALLLSVTAAVALSTGATSRSAPTVPVPSWPPSTDRGTPPVPAVVPSVEMPELPPDPENLAAPALPPRSAVGAGSQTREPSVRTTPPAARVPAPPARTPLPARGPERTTGGALPAQPKASPGAKAPPGAKASPGPRASPGPAPSRGPQTSAESQAPRESEEASEKPDPTSEDSESPSRSAPPSDEPDAPSAEPEEPARPSSGPSSAGPSSSAEDSEE</sequence>
<name>A0ABX1RN23_9PSEU</name>
<feature type="transmembrane region" description="Helical" evidence="4">
    <location>
        <begin position="1114"/>
        <end position="1138"/>
    </location>
</feature>
<organism evidence="6 7">
    <name type="scientific">Pseudonocardia xinjiangensis</name>
    <dbReference type="NCBI Taxonomy" id="75289"/>
    <lineage>
        <taxon>Bacteria</taxon>
        <taxon>Bacillati</taxon>
        <taxon>Actinomycetota</taxon>
        <taxon>Actinomycetes</taxon>
        <taxon>Pseudonocardiales</taxon>
        <taxon>Pseudonocardiaceae</taxon>
        <taxon>Pseudonocardia</taxon>
    </lineage>
</organism>
<accession>A0ABX1RN23</accession>
<reference evidence="6 7" key="1">
    <citation type="submission" date="2020-04" db="EMBL/GenBank/DDBJ databases">
        <authorList>
            <person name="Klaysubun C."/>
            <person name="Duangmal K."/>
            <person name="Lipun K."/>
        </authorList>
    </citation>
    <scope>NUCLEOTIDE SEQUENCE [LARGE SCALE GENOMIC DNA]</scope>
    <source>
        <strain evidence="6 7">JCM 11839</strain>
    </source>
</reference>
<evidence type="ECO:0000256" key="2">
    <source>
        <dbReference type="ARBA" id="ARBA00022553"/>
    </source>
</evidence>
<keyword evidence="7" id="KW-1185">Reference proteome</keyword>
<feature type="transmembrane region" description="Helical" evidence="4">
    <location>
        <begin position="1346"/>
        <end position="1372"/>
    </location>
</feature>
<dbReference type="InterPro" id="IPR020845">
    <property type="entry name" value="AMP-binding_CS"/>
</dbReference>
<dbReference type="Proteomes" id="UP001296706">
    <property type="component" value="Unassembled WGS sequence"/>
</dbReference>
<evidence type="ECO:0000313" key="6">
    <source>
        <dbReference type="EMBL" id="NMH81382.1"/>
    </source>
</evidence>
<feature type="compositionally biased region" description="Low complexity" evidence="3">
    <location>
        <begin position="1557"/>
        <end position="1576"/>
    </location>
</feature>
<dbReference type="InterPro" id="IPR036736">
    <property type="entry name" value="ACP-like_sf"/>
</dbReference>
<evidence type="ECO:0000256" key="4">
    <source>
        <dbReference type="SAM" id="Phobius"/>
    </source>
</evidence>
<keyword evidence="4" id="KW-0472">Membrane</keyword>
<dbReference type="SUPFAM" id="SSF51161">
    <property type="entry name" value="Trimeric LpxA-like enzymes"/>
    <property type="match status" value="3"/>
</dbReference>
<feature type="region of interest" description="Disordered" evidence="3">
    <location>
        <begin position="1308"/>
        <end position="1337"/>
    </location>
</feature>
<dbReference type="Gene3D" id="3.30.300.30">
    <property type="match status" value="1"/>
</dbReference>
<evidence type="ECO:0000256" key="3">
    <source>
        <dbReference type="SAM" id="MobiDB-lite"/>
    </source>
</evidence>
<dbReference type="Pfam" id="PF00501">
    <property type="entry name" value="AMP-binding"/>
    <property type="match status" value="1"/>
</dbReference>
<gene>
    <name evidence="6" type="ORF">HF577_30365</name>
</gene>
<dbReference type="Gene3D" id="3.40.50.1820">
    <property type="entry name" value="alpha/beta hydrolase"/>
    <property type="match status" value="1"/>
</dbReference>
<dbReference type="InterPro" id="IPR025110">
    <property type="entry name" value="AMP-bd_C"/>
</dbReference>
<feature type="compositionally biased region" description="Basic and acidic residues" evidence="3">
    <location>
        <begin position="1319"/>
        <end position="1328"/>
    </location>
</feature>